<dbReference type="Pfam" id="PF13417">
    <property type="entry name" value="GST_N_3"/>
    <property type="match status" value="1"/>
</dbReference>
<dbReference type="InterPro" id="IPR040079">
    <property type="entry name" value="Glutathione_S-Trfase"/>
</dbReference>
<evidence type="ECO:0000256" key="1">
    <source>
        <dbReference type="SAM" id="MobiDB-lite"/>
    </source>
</evidence>
<dbReference type="Gene3D" id="1.20.1050.10">
    <property type="match status" value="1"/>
</dbReference>
<dbReference type="InterPro" id="IPR004045">
    <property type="entry name" value="Glutathione_S-Trfase_N"/>
</dbReference>
<feature type="domain" description="GST N-terminal" evidence="2">
    <location>
        <begin position="393"/>
        <end position="471"/>
    </location>
</feature>
<dbReference type="CDD" id="cd00299">
    <property type="entry name" value="GST_C_family"/>
    <property type="match status" value="1"/>
</dbReference>
<gene>
    <name evidence="3" type="ORF">D0Z07_3910</name>
</gene>
<dbReference type="PROSITE" id="PS51354">
    <property type="entry name" value="GLUTAREDOXIN_2"/>
    <property type="match status" value="1"/>
</dbReference>
<keyword evidence="4" id="KW-1185">Reference proteome</keyword>
<dbReference type="PROSITE" id="PS50404">
    <property type="entry name" value="GST_NTER"/>
    <property type="match status" value="1"/>
</dbReference>
<dbReference type="Pfam" id="PF13410">
    <property type="entry name" value="GST_C_2"/>
    <property type="match status" value="1"/>
</dbReference>
<feature type="region of interest" description="Disordered" evidence="1">
    <location>
        <begin position="205"/>
        <end position="230"/>
    </location>
</feature>
<feature type="region of interest" description="Disordered" evidence="1">
    <location>
        <begin position="250"/>
        <end position="279"/>
    </location>
</feature>
<name>A0A9P7AY80_9HELO</name>
<reference evidence="3" key="1">
    <citation type="submission" date="2019-07" db="EMBL/GenBank/DDBJ databases">
        <title>Hyphodiscus hymeniophilus genome sequencing and assembly.</title>
        <authorList>
            <person name="Kramer G."/>
            <person name="Nodwell J."/>
        </authorList>
    </citation>
    <scope>NUCLEOTIDE SEQUENCE</scope>
    <source>
        <strain evidence="3">ATCC 34498</strain>
    </source>
</reference>
<dbReference type="PANTHER" id="PTHR43968">
    <property type="match status" value="1"/>
</dbReference>
<dbReference type="InterPro" id="IPR036282">
    <property type="entry name" value="Glutathione-S-Trfase_C_sf"/>
</dbReference>
<proteinExistence type="predicted"/>
<dbReference type="Proteomes" id="UP000785200">
    <property type="component" value="Unassembled WGS sequence"/>
</dbReference>
<evidence type="ECO:0000313" key="3">
    <source>
        <dbReference type="EMBL" id="KAG0649977.1"/>
    </source>
</evidence>
<feature type="compositionally biased region" description="Polar residues" evidence="1">
    <location>
        <begin position="85"/>
        <end position="94"/>
    </location>
</feature>
<dbReference type="SFLD" id="SFLDG00358">
    <property type="entry name" value="Main_(cytGST)"/>
    <property type="match status" value="1"/>
</dbReference>
<dbReference type="SUPFAM" id="SSF47616">
    <property type="entry name" value="GST C-terminal domain-like"/>
    <property type="match status" value="1"/>
</dbReference>
<dbReference type="InterPro" id="IPR036249">
    <property type="entry name" value="Thioredoxin-like_sf"/>
</dbReference>
<dbReference type="PANTHER" id="PTHR43968:SF6">
    <property type="entry name" value="GLUTATHIONE S-TRANSFERASE OMEGA"/>
    <property type="match status" value="1"/>
</dbReference>
<feature type="region of interest" description="Disordered" evidence="1">
    <location>
        <begin position="23"/>
        <end position="99"/>
    </location>
</feature>
<dbReference type="GO" id="GO:0005737">
    <property type="term" value="C:cytoplasm"/>
    <property type="evidence" value="ECO:0007669"/>
    <property type="project" value="TreeGrafter"/>
</dbReference>
<organism evidence="3 4">
    <name type="scientific">Hyphodiscus hymeniophilus</name>
    <dbReference type="NCBI Taxonomy" id="353542"/>
    <lineage>
        <taxon>Eukaryota</taxon>
        <taxon>Fungi</taxon>
        <taxon>Dikarya</taxon>
        <taxon>Ascomycota</taxon>
        <taxon>Pezizomycotina</taxon>
        <taxon>Leotiomycetes</taxon>
        <taxon>Helotiales</taxon>
        <taxon>Hyphodiscaceae</taxon>
        <taxon>Hyphodiscus</taxon>
    </lineage>
</organism>
<dbReference type="CDD" id="cd00570">
    <property type="entry name" value="GST_N_family"/>
    <property type="match status" value="1"/>
</dbReference>
<dbReference type="SUPFAM" id="SSF52833">
    <property type="entry name" value="Thioredoxin-like"/>
    <property type="match status" value="1"/>
</dbReference>
<dbReference type="Gene3D" id="3.40.30.10">
    <property type="entry name" value="Glutaredoxin"/>
    <property type="match status" value="1"/>
</dbReference>
<dbReference type="AlphaFoldDB" id="A0A9P7AY80"/>
<dbReference type="EMBL" id="VNKQ01000007">
    <property type="protein sequence ID" value="KAG0649977.1"/>
    <property type="molecule type" value="Genomic_DNA"/>
</dbReference>
<evidence type="ECO:0000313" key="4">
    <source>
        <dbReference type="Proteomes" id="UP000785200"/>
    </source>
</evidence>
<dbReference type="InterPro" id="IPR050983">
    <property type="entry name" value="GST_Omega/HSP26"/>
</dbReference>
<protein>
    <submittedName>
        <fullName evidence="3">Glutathione S-transferase DHAR2</fullName>
    </submittedName>
</protein>
<accession>A0A9P7AY80</accession>
<sequence length="624" mass="70354">METEQVLHQQLPGGYRALQPQAAQAIHHGQHLGHLPSQPGLDLTGLDDNDPVFHQDLRLQDPNGHGFPPSNPFDRNHNHGHRPMQVQSNDSPHTPHQHTGAGQFGILTTGPIQHNSIGRLQQEEDIFGSPDGADQKSNGHLSTKLVVDPPNLDDWRQKLFAVNDIITLSEDEFETYFPHVDNVYSHRSTQRYKRKPFVSHYWDCRLKGRPPGTPKSDDPTKKKRKRTARERDLCDVKIKITEYFPGAMLRPDFAPDGGQPDPAQSNNFFAQGQPGAGIHQQQHFGMPLLNAVIPTAHPGAAGQRYYTIQRVNGNGGNGKGDGVAGPHKHTLLESDRVKKNSVQRHLMKKDKEDKKTQNTYFKGTMADIAEQKTYHKKASGSALATVRKHSKDHDFKLFGSCFCPFVQRVWVALEAKGIPYQYIEVDPYKKPQALLDVNPRGLVPGIRHGDWGCGESTVLMEYLEDLGGPPLLPQGNPQLRATCRLWSDHINRNIVPIFYQLLQAQDFNKQVENTKKLQAEIAKVVEVSDPQGPFFLGSQLSYVDVQFAPWMIRFTKVLKHYRGWPDPTPGSRWGRWLEAVENNEHVKNTTSLDELYIDSYERYAQNRPNTSELADAVNGNYSLP</sequence>
<dbReference type="SFLD" id="SFLDS00019">
    <property type="entry name" value="Glutathione_Transferase_(cytos"/>
    <property type="match status" value="1"/>
</dbReference>
<comment type="caution">
    <text evidence="3">The sequence shown here is derived from an EMBL/GenBank/DDBJ whole genome shotgun (WGS) entry which is preliminary data.</text>
</comment>
<dbReference type="OrthoDB" id="4951845at2759"/>
<evidence type="ECO:0000259" key="2">
    <source>
        <dbReference type="PROSITE" id="PS50404"/>
    </source>
</evidence>